<organism evidence="1 2">
    <name type="scientific">Mucilaginibacter ginkgonis</name>
    <dbReference type="NCBI Taxonomy" id="2682091"/>
    <lineage>
        <taxon>Bacteria</taxon>
        <taxon>Pseudomonadati</taxon>
        <taxon>Bacteroidota</taxon>
        <taxon>Sphingobacteriia</taxon>
        <taxon>Sphingobacteriales</taxon>
        <taxon>Sphingobacteriaceae</taxon>
        <taxon>Mucilaginibacter</taxon>
    </lineage>
</organism>
<name>A0A6I4IMH1_9SPHI</name>
<accession>A0A6I4IMH1</accession>
<dbReference type="EMBL" id="CP066775">
    <property type="protein sequence ID" value="QQL50339.1"/>
    <property type="molecule type" value="Genomic_DNA"/>
</dbReference>
<evidence type="ECO:0000313" key="1">
    <source>
        <dbReference type="EMBL" id="QQL50339.1"/>
    </source>
</evidence>
<dbReference type="KEGG" id="mgik:GO620_002470"/>
<keyword evidence="2" id="KW-1185">Reference proteome</keyword>
<dbReference type="Proteomes" id="UP000429232">
    <property type="component" value="Chromosome"/>
</dbReference>
<dbReference type="AlphaFoldDB" id="A0A6I4IMH1"/>
<dbReference type="RefSeq" id="WP_157522394.1">
    <property type="nucleotide sequence ID" value="NZ_CP066775.1"/>
</dbReference>
<gene>
    <name evidence="1" type="ORF">GO620_002470</name>
</gene>
<sequence>MRVNIALNAATKFISTFGLILLTVIYLFGCRYTNSKKIENVENLKRGMKIYLSNKILADTGNKTYYLLQLIRPITNSDIDTMNLELSKKSLMDKYLNTSNKPYLVVSNLIINCDSLRKHRGSAIGIYLGTEKLDIKVNEISHYRNFFNIKLNHGPFLETIEGESEIPDGYILEKGHYYIVPSDTTI</sequence>
<protein>
    <submittedName>
        <fullName evidence="1">Uncharacterized protein</fullName>
    </submittedName>
</protein>
<evidence type="ECO:0000313" key="2">
    <source>
        <dbReference type="Proteomes" id="UP000429232"/>
    </source>
</evidence>
<reference evidence="1 2" key="1">
    <citation type="submission" date="2020-12" db="EMBL/GenBank/DDBJ databases">
        <title>HMF7856_wgs.fasta genome submission.</title>
        <authorList>
            <person name="Kang H."/>
            <person name="Kim H."/>
            <person name="Joh K."/>
        </authorList>
    </citation>
    <scope>NUCLEOTIDE SEQUENCE [LARGE SCALE GENOMIC DNA]</scope>
    <source>
        <strain evidence="1 2">HMF7856</strain>
    </source>
</reference>
<proteinExistence type="predicted"/>